<dbReference type="Proteomes" id="UP000616769">
    <property type="component" value="Unassembled WGS sequence"/>
</dbReference>
<evidence type="ECO:0000256" key="9">
    <source>
        <dbReference type="ARBA" id="ARBA00037934"/>
    </source>
</evidence>
<evidence type="ECO:0000259" key="10">
    <source>
        <dbReference type="Pfam" id="PF03908"/>
    </source>
</evidence>
<comment type="subcellular location">
    <subcellularLocation>
        <location evidence="1">Endoplasmic reticulum membrane</location>
        <topology evidence="1">Single-pass type IV membrane protein</topology>
    </subcellularLocation>
</comment>
<evidence type="ECO:0000313" key="12">
    <source>
        <dbReference type="Proteomes" id="UP000616769"/>
    </source>
</evidence>
<name>A0A131ZWH5_SARSC</name>
<keyword evidence="2" id="KW-0813">Transport</keyword>
<keyword evidence="5" id="KW-0931">ER-Golgi transport</keyword>
<keyword evidence="4" id="KW-0256">Endoplasmic reticulum</keyword>
<dbReference type="PANTHER" id="PTHR12825">
    <property type="entry name" value="BNIP1-RELATED"/>
    <property type="match status" value="1"/>
</dbReference>
<dbReference type="GO" id="GO:0031201">
    <property type="term" value="C:SNARE complex"/>
    <property type="evidence" value="ECO:0007669"/>
    <property type="project" value="TreeGrafter"/>
</dbReference>
<dbReference type="InterPro" id="IPR056173">
    <property type="entry name" value="Sec20_C"/>
</dbReference>
<evidence type="ECO:0000256" key="1">
    <source>
        <dbReference type="ARBA" id="ARBA00004163"/>
    </source>
</evidence>
<evidence type="ECO:0000256" key="8">
    <source>
        <dbReference type="ARBA" id="ARBA00023136"/>
    </source>
</evidence>
<proteinExistence type="inferred from homology"/>
<evidence type="ECO:0000256" key="3">
    <source>
        <dbReference type="ARBA" id="ARBA00022692"/>
    </source>
</evidence>
<dbReference type="GO" id="GO:0006890">
    <property type="term" value="P:retrograde vesicle-mediated transport, Golgi to endoplasmic reticulum"/>
    <property type="evidence" value="ECO:0007669"/>
    <property type="project" value="InterPro"/>
</dbReference>
<gene>
    <name evidence="11" type="ORF">QR98_0013050</name>
</gene>
<keyword evidence="8" id="KW-0472">Membrane</keyword>
<keyword evidence="7" id="KW-0175">Coiled coil</keyword>
<comment type="caution">
    <text evidence="11">The sequence shown here is derived from an EMBL/GenBank/DDBJ whole genome shotgun (WGS) entry which is preliminary data.</text>
</comment>
<evidence type="ECO:0000256" key="2">
    <source>
        <dbReference type="ARBA" id="ARBA00022448"/>
    </source>
</evidence>
<dbReference type="AlphaFoldDB" id="A0A131ZWH5"/>
<organism evidence="11 12">
    <name type="scientific">Sarcoptes scabiei</name>
    <name type="common">Itch mite</name>
    <name type="synonym">Acarus scabiei</name>
    <dbReference type="NCBI Taxonomy" id="52283"/>
    <lineage>
        <taxon>Eukaryota</taxon>
        <taxon>Metazoa</taxon>
        <taxon>Ecdysozoa</taxon>
        <taxon>Arthropoda</taxon>
        <taxon>Chelicerata</taxon>
        <taxon>Arachnida</taxon>
        <taxon>Acari</taxon>
        <taxon>Acariformes</taxon>
        <taxon>Sarcoptiformes</taxon>
        <taxon>Astigmata</taxon>
        <taxon>Psoroptidia</taxon>
        <taxon>Sarcoptoidea</taxon>
        <taxon>Sarcoptidae</taxon>
        <taxon>Sarcoptinae</taxon>
        <taxon>Sarcoptes</taxon>
    </lineage>
</organism>
<evidence type="ECO:0000256" key="5">
    <source>
        <dbReference type="ARBA" id="ARBA00022892"/>
    </source>
</evidence>
<dbReference type="EMBL" id="JXLN01003212">
    <property type="protein sequence ID" value="KPM02879.1"/>
    <property type="molecule type" value="Genomic_DNA"/>
</dbReference>
<protein>
    <submittedName>
        <fullName evidence="11">Vesicle transport protein SEC20-like protein</fullName>
    </submittedName>
</protein>
<comment type="similarity">
    <text evidence="9">Belongs to the SEC20 family.</text>
</comment>
<dbReference type="PANTHER" id="PTHR12825:SF0">
    <property type="entry name" value="VESICLE TRANSPORT PROTEIN SEC20"/>
    <property type="match status" value="1"/>
</dbReference>
<evidence type="ECO:0000256" key="7">
    <source>
        <dbReference type="ARBA" id="ARBA00023054"/>
    </source>
</evidence>
<keyword evidence="3" id="KW-0812">Transmembrane</keyword>
<dbReference type="GO" id="GO:0005789">
    <property type="term" value="C:endoplasmic reticulum membrane"/>
    <property type="evidence" value="ECO:0007669"/>
    <property type="project" value="UniProtKB-SubCell"/>
</dbReference>
<dbReference type="VEuPathDB" id="VectorBase:SSCA005281"/>
<evidence type="ECO:0000256" key="4">
    <source>
        <dbReference type="ARBA" id="ARBA00022824"/>
    </source>
</evidence>
<accession>A0A131ZWH5</accession>
<dbReference type="InterPro" id="IPR005606">
    <property type="entry name" value="Sec20"/>
</dbReference>
<evidence type="ECO:0000256" key="6">
    <source>
        <dbReference type="ARBA" id="ARBA00022989"/>
    </source>
</evidence>
<dbReference type="OrthoDB" id="46868at2759"/>
<reference evidence="11 12" key="1">
    <citation type="journal article" date="2015" name="Parasit. Vectors">
        <title>Draft genome of the scabies mite.</title>
        <authorList>
            <person name="Rider S.D.Jr."/>
            <person name="Morgan M.S."/>
            <person name="Arlian L.G."/>
        </authorList>
    </citation>
    <scope>NUCLEOTIDE SEQUENCE [LARGE SCALE GENOMIC DNA]</scope>
    <source>
        <strain evidence="11">Arlian Lab</strain>
    </source>
</reference>
<evidence type="ECO:0000313" key="11">
    <source>
        <dbReference type="EMBL" id="KPM02879.1"/>
    </source>
</evidence>
<feature type="domain" description="Sec20 C-terminal" evidence="10">
    <location>
        <begin position="140"/>
        <end position="230"/>
    </location>
</feature>
<keyword evidence="6" id="KW-1133">Transmembrane helix</keyword>
<dbReference type="Pfam" id="PF03908">
    <property type="entry name" value="Sec20"/>
    <property type="match status" value="1"/>
</dbReference>
<sequence>METVLKLRLLKDKIIESDVYTKKILKDISDCDQDWTHLNRLYSMLTNKLNETRQDLNDYKRMIRSIGDEDLKYQFEQNLACVQNQYEINMVVAKKTITQSRTNNNDRTRAKLFQYSSTLKNRLDSSKNQVKLSNESRANQASTLTEDLYTISKFLSNEVDRSGKNLEALVSSSSLATETSQELKTMSNYIANSKTLLSKYGRRELTDKILTILAFGFYFGCVIYVLLKRIYWK</sequence>
<dbReference type="GO" id="GO:0005484">
    <property type="term" value="F:SNAP receptor activity"/>
    <property type="evidence" value="ECO:0007669"/>
    <property type="project" value="InterPro"/>
</dbReference>